<sequence length="105" mass="11384">MNKLKLFLVLVPSTVALTGCLQMLSPTVGDFGSGVYQINTQSNAFGSSKAMRTKLLKKADELCKGKGFDELDGNNNIINNMNVYNAGMVIPVSTKASYMKIKCKD</sequence>
<evidence type="ECO:0008006" key="4">
    <source>
        <dbReference type="Google" id="ProtNLM"/>
    </source>
</evidence>
<keyword evidence="3" id="KW-1185">Reference proteome</keyword>
<keyword evidence="1" id="KW-0732">Signal</keyword>
<dbReference type="Proteomes" id="UP000199035">
    <property type="component" value="Unassembled WGS sequence"/>
</dbReference>
<evidence type="ECO:0000313" key="3">
    <source>
        <dbReference type="Proteomes" id="UP000199035"/>
    </source>
</evidence>
<dbReference type="PROSITE" id="PS51257">
    <property type="entry name" value="PROKAR_LIPOPROTEIN"/>
    <property type="match status" value="1"/>
</dbReference>
<protein>
    <recommendedName>
        <fullName evidence="4">Lipoprotein</fullName>
    </recommendedName>
</protein>
<dbReference type="RefSeq" id="WP_092692078.1">
    <property type="nucleotide sequence ID" value="NZ_FNPK01000024.1"/>
</dbReference>
<evidence type="ECO:0000313" key="2">
    <source>
        <dbReference type="EMBL" id="SDY72436.1"/>
    </source>
</evidence>
<proteinExistence type="predicted"/>
<feature type="signal peptide" evidence="1">
    <location>
        <begin position="1"/>
        <end position="18"/>
    </location>
</feature>
<evidence type="ECO:0000256" key="1">
    <source>
        <dbReference type="SAM" id="SignalP"/>
    </source>
</evidence>
<name>A0A1H3M789_9GAMM</name>
<organism evidence="2 3">
    <name type="scientific">Acinetobacter kyonggiensis</name>
    <dbReference type="NCBI Taxonomy" id="595670"/>
    <lineage>
        <taxon>Bacteria</taxon>
        <taxon>Pseudomonadati</taxon>
        <taxon>Pseudomonadota</taxon>
        <taxon>Gammaproteobacteria</taxon>
        <taxon>Moraxellales</taxon>
        <taxon>Moraxellaceae</taxon>
        <taxon>Acinetobacter</taxon>
    </lineage>
</organism>
<accession>A0A1H3M789</accession>
<gene>
    <name evidence="2" type="ORF">SAMN05421643_1245</name>
</gene>
<feature type="chain" id="PRO_5011776639" description="Lipoprotein" evidence="1">
    <location>
        <begin position="19"/>
        <end position="105"/>
    </location>
</feature>
<dbReference type="AlphaFoldDB" id="A0A1H3M789"/>
<dbReference type="EMBL" id="FNPK01000024">
    <property type="protein sequence ID" value="SDY72436.1"/>
    <property type="molecule type" value="Genomic_DNA"/>
</dbReference>
<reference evidence="3" key="1">
    <citation type="submission" date="2016-10" db="EMBL/GenBank/DDBJ databases">
        <authorList>
            <person name="Varghese N."/>
            <person name="Submissions S."/>
        </authorList>
    </citation>
    <scope>NUCLEOTIDE SEQUENCE [LARGE SCALE GENOMIC DNA]</scope>
    <source>
        <strain evidence="3">ANC 5109</strain>
    </source>
</reference>